<dbReference type="InterPro" id="IPR025110">
    <property type="entry name" value="AMP-bd_C"/>
</dbReference>
<dbReference type="InterPro" id="IPR020806">
    <property type="entry name" value="PKS_PP-bd"/>
</dbReference>
<dbReference type="SMART" id="SM00823">
    <property type="entry name" value="PKS_PP"/>
    <property type="match status" value="1"/>
</dbReference>
<dbReference type="Pfam" id="PF00501">
    <property type="entry name" value="AMP-binding"/>
    <property type="match status" value="1"/>
</dbReference>
<dbReference type="SUPFAM" id="SSF52777">
    <property type="entry name" value="CoA-dependent acyltransferases"/>
    <property type="match status" value="2"/>
</dbReference>
<dbReference type="RefSeq" id="WP_188091985.1">
    <property type="nucleotide sequence ID" value="NZ_JACVFC010000007.1"/>
</dbReference>
<keyword evidence="3" id="KW-0597">Phosphoprotein</keyword>
<dbReference type="Proteomes" id="UP000659124">
    <property type="component" value="Unassembled WGS sequence"/>
</dbReference>
<dbReference type="InterPro" id="IPR006162">
    <property type="entry name" value="Ppantetheine_attach_site"/>
</dbReference>
<dbReference type="PANTHER" id="PTHR45527">
    <property type="entry name" value="NONRIBOSOMAL PEPTIDE SYNTHETASE"/>
    <property type="match status" value="1"/>
</dbReference>
<dbReference type="Pfam" id="PF13193">
    <property type="entry name" value="AMP-binding_C"/>
    <property type="match status" value="1"/>
</dbReference>
<dbReference type="CDD" id="cd05930">
    <property type="entry name" value="A_NRPS"/>
    <property type="match status" value="1"/>
</dbReference>
<proteinExistence type="predicted"/>
<dbReference type="Gene3D" id="2.30.38.10">
    <property type="entry name" value="Luciferase, Domain 3"/>
    <property type="match status" value="1"/>
</dbReference>
<dbReference type="PANTHER" id="PTHR45527:SF1">
    <property type="entry name" value="FATTY ACID SYNTHASE"/>
    <property type="match status" value="1"/>
</dbReference>
<evidence type="ECO:0000313" key="5">
    <source>
        <dbReference type="EMBL" id="MBC9934889.1"/>
    </source>
</evidence>
<accession>A0ABR7TZ60</accession>
<dbReference type="SUPFAM" id="SSF56801">
    <property type="entry name" value="Acetyl-CoA synthetase-like"/>
    <property type="match status" value="1"/>
</dbReference>
<dbReference type="InterPro" id="IPR009081">
    <property type="entry name" value="PP-bd_ACP"/>
</dbReference>
<sequence>QLAAIWEEVLQVSQAGIHHNFFEQGGNSFSAIKLATAIRNKLQTELAVKDIFRYPTIAQLSEVLGDDRKSLSIPRLAPAAITGKIPLSYSQERFWILDKLGKSHSYHIPVALRLRGVLNKSALENALSTIIQRHTALRTLIREHQGVPWQFVQDTPEWHLPLIEDTACADHGHLSLLINQIIARPFDLATDIPLRLQLIRIDEHTHVLLLLFHHIAVDIWSIYLIAQELQVLYSAYLKQSVVALPELPVQYTDYAIWQRQCLQGDLLDAGVAYWTRQLTGVSPLQLPCDLIRPAIPGDQGRSIGISIDKDMVDGIKCLAARRNTTLFVTLLAAFKVLLYRHTSQEDICVGTPVANREQPEMASLVGCFINTIALRSEVRPEMPFSAFLRQLHDTVAAAYAHEYIPFEKVIENLPASTDRSYNPVFNVMFELQDVPIDTTLSLEDILLEEVALDHGVSRFDLTFSVSTAGESGELLLKVEYNTALFLEDTINRMIGHYKMLITAALQHEDMPLGRMEMLTPAESVQLLTAFRGTSGTYPQQLTVLDLFREQVSQYPEATALVFNTQTLTYRQLDERSSQLAHYLITKGVKTEVRVAVLMERAVDVIVSMLGVIKAGGAYVPIDPASPRERVQYMLQDAAVGVVITDSDYTFPDGRHVISLEAAWPQIEKFSAALPVIKIDPAQLVYIIYTSGSTGMPKGVMLEHRNLLNITLSWRKKYQLDLVKPVLFSVANIAFDVFTGDWCRALTNGGKMIIADSRNFDIYVYYRAILEHQVNIIEATPAVIMSIMQQMMTAGVGNASLRTIVVGADVLATADYLSLRSRYVPAARVMNSYGVTEAAIDSSCFEGDIQYGATVPIGRPLDNIYYYILDSMMQPVPIGVWGELYIGGAGVARGYINKDDLTAGRFLPDPFSSAKQRMYKTGDVVRWLPDGNVAFGGRKDSQVKIRGFRIELQEIENALMQHPAVDNAVLIAESDTDNIHEKYLCAYYTPVKEEAAPAISALRNFLIDKLPFYMVPQYFVSMETIPLTANGKVDRKALPSAKEAGQLKALRHEPPANELETALHELWQEVLKTSAFGVTDNFFETGGNSLRAVNMLALMNERFFTDIRLTGFILSPTIREQCDIILGFYEEQKHLFEEALDKTADESESLQ</sequence>
<evidence type="ECO:0000259" key="4">
    <source>
        <dbReference type="PROSITE" id="PS50075"/>
    </source>
</evidence>
<dbReference type="InterPro" id="IPR045851">
    <property type="entry name" value="AMP-bd_C_sf"/>
</dbReference>
<dbReference type="NCBIfam" id="TIGR01733">
    <property type="entry name" value="AA-adenyl-dom"/>
    <property type="match status" value="1"/>
</dbReference>
<dbReference type="EMBL" id="JACVFC010000007">
    <property type="protein sequence ID" value="MBC9934889.1"/>
    <property type="molecule type" value="Genomic_DNA"/>
</dbReference>
<evidence type="ECO:0000256" key="3">
    <source>
        <dbReference type="ARBA" id="ARBA00022553"/>
    </source>
</evidence>
<keyword evidence="2" id="KW-0596">Phosphopantetheine</keyword>
<dbReference type="InterPro" id="IPR001242">
    <property type="entry name" value="Condensation_dom"/>
</dbReference>
<dbReference type="Gene3D" id="3.40.50.980">
    <property type="match status" value="2"/>
</dbReference>
<dbReference type="InterPro" id="IPR000873">
    <property type="entry name" value="AMP-dep_synth/lig_dom"/>
</dbReference>
<comment type="caution">
    <text evidence="5">The sequence shown here is derived from an EMBL/GenBank/DDBJ whole genome shotgun (WGS) entry which is preliminary data.</text>
</comment>
<gene>
    <name evidence="5" type="ORF">ICL07_31215</name>
</gene>
<feature type="non-terminal residue" evidence="5">
    <location>
        <position position="1"/>
    </location>
</feature>
<dbReference type="InterPro" id="IPR010071">
    <property type="entry name" value="AA_adenyl_dom"/>
</dbReference>
<organism evidence="5 6">
    <name type="scientific">Chitinophaga qingshengii</name>
    <dbReference type="NCBI Taxonomy" id="1569794"/>
    <lineage>
        <taxon>Bacteria</taxon>
        <taxon>Pseudomonadati</taxon>
        <taxon>Bacteroidota</taxon>
        <taxon>Chitinophagia</taxon>
        <taxon>Chitinophagales</taxon>
        <taxon>Chitinophagaceae</taxon>
        <taxon>Chitinophaga</taxon>
    </lineage>
</organism>
<feature type="domain" description="Carrier" evidence="4">
    <location>
        <begin position="1053"/>
        <end position="1128"/>
    </location>
</feature>
<evidence type="ECO:0000256" key="1">
    <source>
        <dbReference type="ARBA" id="ARBA00001957"/>
    </source>
</evidence>
<dbReference type="InterPro" id="IPR036736">
    <property type="entry name" value="ACP-like_sf"/>
</dbReference>
<evidence type="ECO:0000313" key="6">
    <source>
        <dbReference type="Proteomes" id="UP000659124"/>
    </source>
</evidence>
<dbReference type="PROSITE" id="PS50075">
    <property type="entry name" value="CARRIER"/>
    <property type="match status" value="2"/>
</dbReference>
<dbReference type="SUPFAM" id="SSF47336">
    <property type="entry name" value="ACP-like"/>
    <property type="match status" value="2"/>
</dbReference>
<dbReference type="Pfam" id="PF00668">
    <property type="entry name" value="Condensation"/>
    <property type="match status" value="1"/>
</dbReference>
<dbReference type="Gene3D" id="3.30.300.30">
    <property type="match status" value="1"/>
</dbReference>
<dbReference type="CDD" id="cd19531">
    <property type="entry name" value="LCL_NRPS-like"/>
    <property type="match status" value="1"/>
</dbReference>
<feature type="domain" description="Carrier" evidence="4">
    <location>
        <begin position="1"/>
        <end position="68"/>
    </location>
</feature>
<dbReference type="Gene3D" id="3.30.559.30">
    <property type="entry name" value="Nonribosomal peptide synthetase, condensation domain"/>
    <property type="match status" value="1"/>
</dbReference>
<dbReference type="InterPro" id="IPR023213">
    <property type="entry name" value="CAT-like_dom_sf"/>
</dbReference>
<dbReference type="Gene3D" id="3.30.559.10">
    <property type="entry name" value="Chloramphenicol acetyltransferase-like domain"/>
    <property type="match status" value="1"/>
</dbReference>
<dbReference type="InterPro" id="IPR020845">
    <property type="entry name" value="AMP-binding_CS"/>
</dbReference>
<dbReference type="Pfam" id="PF00550">
    <property type="entry name" value="PP-binding"/>
    <property type="match status" value="2"/>
</dbReference>
<evidence type="ECO:0000256" key="2">
    <source>
        <dbReference type="ARBA" id="ARBA00022450"/>
    </source>
</evidence>
<protein>
    <submittedName>
        <fullName evidence="5">Amino acid adenylation domain-containing protein</fullName>
    </submittedName>
</protein>
<name>A0ABR7TZ60_9BACT</name>
<dbReference type="PROSITE" id="PS00012">
    <property type="entry name" value="PHOSPHOPANTETHEINE"/>
    <property type="match status" value="1"/>
</dbReference>
<dbReference type="PROSITE" id="PS00455">
    <property type="entry name" value="AMP_BINDING"/>
    <property type="match status" value="1"/>
</dbReference>
<dbReference type="Gene3D" id="1.10.1200.10">
    <property type="entry name" value="ACP-like"/>
    <property type="match status" value="2"/>
</dbReference>
<reference evidence="5 6" key="1">
    <citation type="submission" date="2020-09" db="EMBL/GenBank/DDBJ databases">
        <title>Genome sequences of type strains of Chitinophaga qingshengii and Chitinophaga varians.</title>
        <authorList>
            <person name="Kittiwongwattana C."/>
        </authorList>
    </citation>
    <scope>NUCLEOTIDE SEQUENCE [LARGE SCALE GENOMIC DNA]</scope>
    <source>
        <strain evidence="5 6">JCM 30026</strain>
    </source>
</reference>
<comment type="cofactor">
    <cofactor evidence="1">
        <name>pantetheine 4'-phosphate</name>
        <dbReference type="ChEBI" id="CHEBI:47942"/>
    </cofactor>
</comment>
<keyword evidence="6" id="KW-1185">Reference proteome</keyword>